<sequence length="68" mass="7459">MVVMSALVVMWVGMAVEGSRVLSLREDFGFAGRNHLQTYASVYEQAKTSMSFWLQRLASGPSPKGPGH</sequence>
<name>A0A834SME2_9FABA</name>
<reference evidence="2" key="1">
    <citation type="submission" date="2020-09" db="EMBL/GenBank/DDBJ databases">
        <title>Genome-Enabled Discovery of Anthraquinone Biosynthesis in Senna tora.</title>
        <authorList>
            <person name="Kang S.-H."/>
            <person name="Pandey R.P."/>
            <person name="Lee C.-M."/>
            <person name="Sim J.-S."/>
            <person name="Jeong J.-T."/>
            <person name="Choi B.-S."/>
            <person name="Jung M."/>
            <person name="Ginzburg D."/>
            <person name="Zhao K."/>
            <person name="Won S.Y."/>
            <person name="Oh T.-J."/>
            <person name="Yu Y."/>
            <person name="Kim N.-H."/>
            <person name="Lee O.R."/>
            <person name="Lee T.-H."/>
            <person name="Bashyal P."/>
            <person name="Kim T.-S."/>
            <person name="Lee W.-H."/>
            <person name="Kawkins C."/>
            <person name="Kim C.-K."/>
            <person name="Kim J.S."/>
            <person name="Ahn B.O."/>
            <person name="Rhee S.Y."/>
            <person name="Sohng J.K."/>
        </authorList>
    </citation>
    <scope>NUCLEOTIDE SEQUENCE</scope>
    <source>
        <tissue evidence="2">Leaf</tissue>
    </source>
</reference>
<organism evidence="2 3">
    <name type="scientific">Senna tora</name>
    <dbReference type="NCBI Taxonomy" id="362788"/>
    <lineage>
        <taxon>Eukaryota</taxon>
        <taxon>Viridiplantae</taxon>
        <taxon>Streptophyta</taxon>
        <taxon>Embryophyta</taxon>
        <taxon>Tracheophyta</taxon>
        <taxon>Spermatophyta</taxon>
        <taxon>Magnoliopsida</taxon>
        <taxon>eudicotyledons</taxon>
        <taxon>Gunneridae</taxon>
        <taxon>Pentapetalae</taxon>
        <taxon>rosids</taxon>
        <taxon>fabids</taxon>
        <taxon>Fabales</taxon>
        <taxon>Fabaceae</taxon>
        <taxon>Caesalpinioideae</taxon>
        <taxon>Cassia clade</taxon>
        <taxon>Senna</taxon>
    </lineage>
</organism>
<keyword evidence="3" id="KW-1185">Reference proteome</keyword>
<dbReference type="PANTHER" id="PTHR37245:SF4">
    <property type="entry name" value="PAMP-INDUCED SECRETED PEPTIDE 1"/>
    <property type="match status" value="1"/>
</dbReference>
<accession>A0A834SME2</accession>
<evidence type="ECO:0000256" key="1">
    <source>
        <dbReference type="SAM" id="SignalP"/>
    </source>
</evidence>
<dbReference type="PANTHER" id="PTHR37245">
    <property type="entry name" value="PAMP-INDUCED SECRETED PEPTIDE 1"/>
    <property type="match status" value="1"/>
</dbReference>
<feature type="signal peptide" evidence="1">
    <location>
        <begin position="1"/>
        <end position="18"/>
    </location>
</feature>
<feature type="chain" id="PRO_5032996801" evidence="1">
    <location>
        <begin position="19"/>
        <end position="68"/>
    </location>
</feature>
<keyword evidence="1" id="KW-0732">Signal</keyword>
<keyword evidence="2" id="KW-0812">Transmembrane</keyword>
<proteinExistence type="predicted"/>
<dbReference type="AlphaFoldDB" id="A0A834SME2"/>
<comment type="caution">
    <text evidence="2">The sequence shown here is derived from an EMBL/GenBank/DDBJ whole genome shotgun (WGS) entry which is preliminary data.</text>
</comment>
<dbReference type="InterPro" id="IPR040273">
    <property type="entry name" value="PIP1"/>
</dbReference>
<protein>
    <submittedName>
        <fullName evidence="2">Putative transmembrane protein</fullName>
    </submittedName>
</protein>
<dbReference type="Proteomes" id="UP000634136">
    <property type="component" value="Unassembled WGS sequence"/>
</dbReference>
<dbReference type="EMBL" id="JAAIUW010000012">
    <property type="protein sequence ID" value="KAF7805318.1"/>
    <property type="molecule type" value="Genomic_DNA"/>
</dbReference>
<gene>
    <name evidence="2" type="ORF">G2W53_037479</name>
</gene>
<evidence type="ECO:0000313" key="2">
    <source>
        <dbReference type="EMBL" id="KAF7805318.1"/>
    </source>
</evidence>
<dbReference type="OrthoDB" id="1872350at2759"/>
<evidence type="ECO:0000313" key="3">
    <source>
        <dbReference type="Proteomes" id="UP000634136"/>
    </source>
</evidence>
<keyword evidence="2" id="KW-0472">Membrane</keyword>
<dbReference type="GO" id="GO:0006952">
    <property type="term" value="P:defense response"/>
    <property type="evidence" value="ECO:0007669"/>
    <property type="project" value="InterPro"/>
</dbReference>